<evidence type="ECO:0000313" key="5">
    <source>
        <dbReference type="Proteomes" id="UP000186406"/>
    </source>
</evidence>
<evidence type="ECO:0000313" key="4">
    <source>
        <dbReference type="EMBL" id="SHO65173.1"/>
    </source>
</evidence>
<organism evidence="4 5">
    <name type="scientific">Pseudoxanthobacter soli DSM 19599</name>
    <dbReference type="NCBI Taxonomy" id="1123029"/>
    <lineage>
        <taxon>Bacteria</taxon>
        <taxon>Pseudomonadati</taxon>
        <taxon>Pseudomonadota</taxon>
        <taxon>Alphaproteobacteria</taxon>
        <taxon>Hyphomicrobiales</taxon>
        <taxon>Segnochrobactraceae</taxon>
        <taxon>Pseudoxanthobacter</taxon>
    </lineage>
</organism>
<feature type="signal peptide" evidence="2">
    <location>
        <begin position="1"/>
        <end position="24"/>
    </location>
</feature>
<evidence type="ECO:0000256" key="2">
    <source>
        <dbReference type="SAM" id="SignalP"/>
    </source>
</evidence>
<dbReference type="Pfam" id="PF02974">
    <property type="entry name" value="Inh"/>
    <property type="match status" value="1"/>
</dbReference>
<keyword evidence="1 2" id="KW-0732">Signal</keyword>
<proteinExistence type="predicted"/>
<dbReference type="Gene3D" id="2.40.128.10">
    <property type="match status" value="1"/>
</dbReference>
<gene>
    <name evidence="4" type="ORF">SAMN02745172_02012</name>
</gene>
<protein>
    <submittedName>
        <fullName evidence="4">Protease inhibitor Inh</fullName>
    </submittedName>
</protein>
<dbReference type="AlphaFoldDB" id="A0A1M7ZJV0"/>
<dbReference type="EMBL" id="FRXO01000003">
    <property type="protein sequence ID" value="SHO65173.1"/>
    <property type="molecule type" value="Genomic_DNA"/>
</dbReference>
<feature type="chain" id="PRO_5009929998" evidence="2">
    <location>
        <begin position="25"/>
        <end position="165"/>
    </location>
</feature>
<keyword evidence="5" id="KW-1185">Reference proteome</keyword>
<name>A0A1M7ZJV0_9HYPH</name>
<dbReference type="GO" id="GO:0004866">
    <property type="term" value="F:endopeptidase inhibitor activity"/>
    <property type="evidence" value="ECO:0007669"/>
    <property type="project" value="InterPro"/>
</dbReference>
<dbReference type="InterPro" id="IPR021140">
    <property type="entry name" value="Inh/Omp19"/>
</dbReference>
<dbReference type="InterPro" id="IPR016085">
    <property type="entry name" value="Protease_inh_B-barrel_dom"/>
</dbReference>
<accession>A0A1M7ZJV0</accession>
<dbReference type="SUPFAM" id="SSF50882">
    <property type="entry name" value="beta-Barrel protease inhibitors"/>
    <property type="match status" value="1"/>
</dbReference>
<dbReference type="PROSITE" id="PS51257">
    <property type="entry name" value="PROKAR_LIPOPROTEIN"/>
    <property type="match status" value="1"/>
</dbReference>
<reference evidence="4 5" key="1">
    <citation type="submission" date="2016-12" db="EMBL/GenBank/DDBJ databases">
        <authorList>
            <person name="Song W.-J."/>
            <person name="Kurnit D.M."/>
        </authorList>
    </citation>
    <scope>NUCLEOTIDE SEQUENCE [LARGE SCALE GENOMIC DNA]</scope>
    <source>
        <strain evidence="4 5">DSM 19599</strain>
    </source>
</reference>
<dbReference type="OrthoDB" id="7677911at2"/>
<dbReference type="Proteomes" id="UP000186406">
    <property type="component" value="Unassembled WGS sequence"/>
</dbReference>
<evidence type="ECO:0000256" key="1">
    <source>
        <dbReference type="ARBA" id="ARBA00022729"/>
    </source>
</evidence>
<feature type="domain" description="Alkaline proteinase inhibitor/ Outer membrane lipoprotein Omp19" evidence="3">
    <location>
        <begin position="75"/>
        <end position="165"/>
    </location>
</feature>
<dbReference type="RefSeq" id="WP_073628350.1">
    <property type="nucleotide sequence ID" value="NZ_FRXO01000003.1"/>
</dbReference>
<sequence>MIRSRAIVASMGLALVAAGCTRFGAPPPAQPAPIQPMPTAPVAVTQLPPPPVEPQPAVQPEPAALPPPEAQLAVQRSDLIGGWTIQADGQRCQLFMVLTGWTGGYRASTRGCQSDVLKGVSAWDLNGNEITLKDANAAPVATLYSTAPSTFQGRLSNGTGLTVSR</sequence>
<evidence type="ECO:0000259" key="3">
    <source>
        <dbReference type="Pfam" id="PF02974"/>
    </source>
</evidence>